<comment type="similarity">
    <text evidence="1">Belongs to the LysR transcriptional regulatory family.</text>
</comment>
<dbReference type="Pfam" id="PF00126">
    <property type="entry name" value="HTH_1"/>
    <property type="match status" value="1"/>
</dbReference>
<feature type="domain" description="HTH lysR-type" evidence="5">
    <location>
        <begin position="11"/>
        <end position="68"/>
    </location>
</feature>
<evidence type="ECO:0000256" key="4">
    <source>
        <dbReference type="ARBA" id="ARBA00023163"/>
    </source>
</evidence>
<dbReference type="CDD" id="cd05466">
    <property type="entry name" value="PBP2_LTTR_substrate"/>
    <property type="match status" value="1"/>
</dbReference>
<dbReference type="Gene3D" id="3.40.190.290">
    <property type="match status" value="1"/>
</dbReference>
<dbReference type="SUPFAM" id="SSF46785">
    <property type="entry name" value="Winged helix' DNA-binding domain"/>
    <property type="match status" value="1"/>
</dbReference>
<dbReference type="PROSITE" id="PS50931">
    <property type="entry name" value="HTH_LYSR"/>
    <property type="match status" value="1"/>
</dbReference>
<evidence type="ECO:0000259" key="5">
    <source>
        <dbReference type="PROSITE" id="PS50931"/>
    </source>
</evidence>
<keyword evidence="3" id="KW-0238">DNA-binding</keyword>
<evidence type="ECO:0000256" key="3">
    <source>
        <dbReference type="ARBA" id="ARBA00023125"/>
    </source>
</evidence>
<name>A0A3B0ZLA0_9ZZZZ</name>
<dbReference type="PANTHER" id="PTHR30126">
    <property type="entry name" value="HTH-TYPE TRANSCRIPTIONAL REGULATOR"/>
    <property type="match status" value="1"/>
</dbReference>
<dbReference type="AlphaFoldDB" id="A0A3B0ZLA0"/>
<dbReference type="SUPFAM" id="SSF53850">
    <property type="entry name" value="Periplasmic binding protein-like II"/>
    <property type="match status" value="1"/>
</dbReference>
<proteinExistence type="inferred from homology"/>
<evidence type="ECO:0000256" key="2">
    <source>
        <dbReference type="ARBA" id="ARBA00023015"/>
    </source>
</evidence>
<accession>A0A3B0ZLA0</accession>
<keyword evidence="4" id="KW-0804">Transcription</keyword>
<gene>
    <name evidence="6" type="ORF">MNBD_GAMMA12-2818</name>
</gene>
<organism evidence="6">
    <name type="scientific">hydrothermal vent metagenome</name>
    <dbReference type="NCBI Taxonomy" id="652676"/>
    <lineage>
        <taxon>unclassified sequences</taxon>
        <taxon>metagenomes</taxon>
        <taxon>ecological metagenomes</taxon>
    </lineage>
</organism>
<dbReference type="InterPro" id="IPR000847">
    <property type="entry name" value="LysR_HTH_N"/>
</dbReference>
<reference evidence="6" key="1">
    <citation type="submission" date="2018-06" db="EMBL/GenBank/DDBJ databases">
        <authorList>
            <person name="Zhirakovskaya E."/>
        </authorList>
    </citation>
    <scope>NUCLEOTIDE SEQUENCE</scope>
</reference>
<protein>
    <recommendedName>
        <fullName evidence="5">HTH lysR-type domain-containing protein</fullName>
    </recommendedName>
</protein>
<dbReference type="EMBL" id="UOFL01000217">
    <property type="protein sequence ID" value="VAW81426.1"/>
    <property type="molecule type" value="Genomic_DNA"/>
</dbReference>
<dbReference type="InterPro" id="IPR036390">
    <property type="entry name" value="WH_DNA-bd_sf"/>
</dbReference>
<dbReference type="InterPro" id="IPR036388">
    <property type="entry name" value="WH-like_DNA-bd_sf"/>
</dbReference>
<evidence type="ECO:0000256" key="1">
    <source>
        <dbReference type="ARBA" id="ARBA00009437"/>
    </source>
</evidence>
<dbReference type="Pfam" id="PF03466">
    <property type="entry name" value="LysR_substrate"/>
    <property type="match status" value="1"/>
</dbReference>
<dbReference type="GO" id="GO:0000976">
    <property type="term" value="F:transcription cis-regulatory region binding"/>
    <property type="evidence" value="ECO:0007669"/>
    <property type="project" value="TreeGrafter"/>
</dbReference>
<dbReference type="Gene3D" id="1.10.10.10">
    <property type="entry name" value="Winged helix-like DNA-binding domain superfamily/Winged helix DNA-binding domain"/>
    <property type="match status" value="1"/>
</dbReference>
<dbReference type="PANTHER" id="PTHR30126:SF99">
    <property type="entry name" value="TRANSCRIPTIONAL REGULATOR LYSR FAMILY"/>
    <property type="match status" value="1"/>
</dbReference>
<dbReference type="InterPro" id="IPR005119">
    <property type="entry name" value="LysR_subst-bd"/>
</dbReference>
<dbReference type="GO" id="GO:0003700">
    <property type="term" value="F:DNA-binding transcription factor activity"/>
    <property type="evidence" value="ECO:0007669"/>
    <property type="project" value="InterPro"/>
</dbReference>
<sequence length="304" mass="34752">MSWSLNDFDRLNPRLFKAFMAASETNSFTIAADVACMTQGGISQHISKLEEQVGRPLFRRTKNQVILTDTGRRMVSYVKRYLEIMNDFRESVARPNENLSGLITCAMPASCLLLPYFKLLLHKCLKYDKIELSIILEPSKKVVESVLHAKADFGFAADACHNTELDYTQFYTEEYVLVGTKRFIRDKMTLDQIIKMRFVRYPGFDDCSEQWLNAIRKSHNGTNTLVNYSGYSNTIDTAIIMVKGGLGVSIFPRHCVKNLLLNEELVEYSIQAPVLNSISIITTKNQDPPKRVSKVVNWFMEMKC</sequence>
<evidence type="ECO:0000313" key="6">
    <source>
        <dbReference type="EMBL" id="VAW81426.1"/>
    </source>
</evidence>
<keyword evidence="2" id="KW-0805">Transcription regulation</keyword>